<keyword evidence="4 8" id="KW-1133">Transmembrane helix</keyword>
<feature type="transmembrane region" description="Helical" evidence="8">
    <location>
        <begin position="12"/>
        <end position="32"/>
    </location>
</feature>
<protein>
    <submittedName>
        <fullName evidence="9">Uncharacterized protein</fullName>
    </submittedName>
</protein>
<comment type="subcellular location">
    <subcellularLocation>
        <location evidence="1">Mitochondrion inner membrane</location>
        <topology evidence="1">Single-pass membrane protein</topology>
    </subcellularLocation>
</comment>
<evidence type="ECO:0000256" key="7">
    <source>
        <dbReference type="ARBA" id="ARBA00044944"/>
    </source>
</evidence>
<keyword evidence="6 8" id="KW-0472">Membrane</keyword>
<name>A0A1X7VS58_AMPQE</name>
<dbReference type="GO" id="GO:0034551">
    <property type="term" value="P:mitochondrial respiratory chain complex III assembly"/>
    <property type="evidence" value="ECO:0007669"/>
    <property type="project" value="InterPro"/>
</dbReference>
<evidence type="ECO:0000256" key="1">
    <source>
        <dbReference type="ARBA" id="ARBA00004434"/>
    </source>
</evidence>
<dbReference type="InParanoid" id="A0A1X7VS58"/>
<evidence type="ECO:0000256" key="8">
    <source>
        <dbReference type="SAM" id="Phobius"/>
    </source>
</evidence>
<dbReference type="EnsemblMetazoa" id="Aqu2.1.42650_001">
    <property type="protein sequence ID" value="Aqu2.1.42650_001"/>
    <property type="gene ID" value="Aqu2.1.42650"/>
</dbReference>
<keyword evidence="5" id="KW-0496">Mitochondrion</keyword>
<dbReference type="Pfam" id="PF14990">
    <property type="entry name" value="DUF4516"/>
    <property type="match status" value="1"/>
</dbReference>
<evidence type="ECO:0000256" key="4">
    <source>
        <dbReference type="ARBA" id="ARBA00022989"/>
    </source>
</evidence>
<organism evidence="9">
    <name type="scientific">Amphimedon queenslandica</name>
    <name type="common">Sponge</name>
    <dbReference type="NCBI Taxonomy" id="400682"/>
    <lineage>
        <taxon>Eukaryota</taxon>
        <taxon>Metazoa</taxon>
        <taxon>Porifera</taxon>
        <taxon>Demospongiae</taxon>
        <taxon>Heteroscleromorpha</taxon>
        <taxon>Haplosclerida</taxon>
        <taxon>Niphatidae</taxon>
        <taxon>Amphimedon</taxon>
    </lineage>
</organism>
<dbReference type="AlphaFoldDB" id="A0A1X7VS58"/>
<evidence type="ECO:0000256" key="2">
    <source>
        <dbReference type="ARBA" id="ARBA00022692"/>
    </source>
</evidence>
<dbReference type="InterPro" id="IPR027858">
    <property type="entry name" value="BRAWNIN"/>
</dbReference>
<evidence type="ECO:0000313" key="9">
    <source>
        <dbReference type="EnsemblMetazoa" id="Aqu2.1.42650_001"/>
    </source>
</evidence>
<dbReference type="FunCoup" id="A0A1X7VS58">
    <property type="interactions" value="32"/>
</dbReference>
<proteinExistence type="inferred from homology"/>
<evidence type="ECO:0000256" key="3">
    <source>
        <dbReference type="ARBA" id="ARBA00022792"/>
    </source>
</evidence>
<dbReference type="PANTHER" id="PTHR28492">
    <property type="entry name" value="HYPOTHETICAL PROTEIN LOC691921"/>
    <property type="match status" value="1"/>
</dbReference>
<keyword evidence="3" id="KW-0999">Mitochondrion inner membrane</keyword>
<dbReference type="GO" id="GO:0005743">
    <property type="term" value="C:mitochondrial inner membrane"/>
    <property type="evidence" value="ECO:0007669"/>
    <property type="project" value="UniProtKB-SubCell"/>
</dbReference>
<evidence type="ECO:0000256" key="6">
    <source>
        <dbReference type="ARBA" id="ARBA00023136"/>
    </source>
</evidence>
<keyword evidence="2 8" id="KW-0812">Transmembrane</keyword>
<reference evidence="9" key="1">
    <citation type="submission" date="2017-05" db="UniProtKB">
        <authorList>
            <consortium name="EnsemblMetazoa"/>
        </authorList>
    </citation>
    <scope>IDENTIFICATION</scope>
</reference>
<accession>A0A1X7VS58</accession>
<evidence type="ECO:0000256" key="5">
    <source>
        <dbReference type="ARBA" id="ARBA00023128"/>
    </source>
</evidence>
<sequence>MPGRLTWSEYITFAFVAFSSMFLGATFVHRIYKPNLTIPDDPPSLEGKESKLIGIKKRPS</sequence>
<comment type="similarity">
    <text evidence="7">Belongs to the UQCC6 family.</text>
</comment>
<dbReference type="PANTHER" id="PTHR28492:SF1">
    <property type="entry name" value="UBIQUINOL-CYTOCHROME-C REDUCTASE COMPLEX ASSEMBLY FACTOR 6"/>
    <property type="match status" value="1"/>
</dbReference>